<sequence length="174" mass="20364">MKKTILVLTLFYLNITNAQLKLAIKDAKTNETKINLVEYKYAMIHPKEMSGTYLLKKTSSFGSTNFNYEYEINLNADGTCKTRYYKSNMRVGPKNKTTKCKWGISIDSKTKKPKTKEKEGEVWYEIIIESTEGDKKLQYYDRTAYYDYVILNSNKKAELRLIFANEKDGRIKKQ</sequence>
<dbReference type="RefSeq" id="WP_242179273.1">
    <property type="nucleotide sequence ID" value="NZ_JAKQYM010000011.1"/>
</dbReference>
<comment type="caution">
    <text evidence="1">The sequence shown here is derived from an EMBL/GenBank/DDBJ whole genome shotgun (WGS) entry which is preliminary data.</text>
</comment>
<keyword evidence="2" id="KW-1185">Reference proteome</keyword>
<accession>A0A9X1VQ41</accession>
<evidence type="ECO:0000313" key="1">
    <source>
        <dbReference type="EMBL" id="MCI2230163.1"/>
    </source>
</evidence>
<dbReference type="Proteomes" id="UP001139369">
    <property type="component" value="Unassembled WGS sequence"/>
</dbReference>
<name>A0A9X1VQ41_9FLAO</name>
<dbReference type="EMBL" id="JAKQYM010000011">
    <property type="protein sequence ID" value="MCI2230163.1"/>
    <property type="molecule type" value="Genomic_DNA"/>
</dbReference>
<dbReference type="AlphaFoldDB" id="A0A9X1VQ41"/>
<protein>
    <submittedName>
        <fullName evidence="1">Uncharacterized protein</fullName>
    </submittedName>
</protein>
<proteinExistence type="predicted"/>
<evidence type="ECO:0000313" key="2">
    <source>
        <dbReference type="Proteomes" id="UP001139369"/>
    </source>
</evidence>
<organism evidence="1 2">
    <name type="scientific">Polaribacter marinus</name>
    <dbReference type="NCBI Taxonomy" id="2916838"/>
    <lineage>
        <taxon>Bacteria</taxon>
        <taxon>Pseudomonadati</taxon>
        <taxon>Bacteroidota</taxon>
        <taxon>Flavobacteriia</taxon>
        <taxon>Flavobacteriales</taxon>
        <taxon>Flavobacteriaceae</taxon>
    </lineage>
</organism>
<gene>
    <name evidence="1" type="ORF">MC378_13375</name>
</gene>
<reference evidence="1" key="1">
    <citation type="submission" date="2022-02" db="EMBL/GenBank/DDBJ databases">
        <title>Polaribacter sp. MSW13, isolated from seawater.</title>
        <authorList>
            <person name="Kristyanto S."/>
            <person name="Jung J."/>
            <person name="Jeon C.O."/>
        </authorList>
    </citation>
    <scope>NUCLEOTIDE SEQUENCE</scope>
    <source>
        <strain evidence="1">MSW13</strain>
    </source>
</reference>